<feature type="domain" description="Helix-hairpin-helix DNA-binding motif class 1" evidence="2">
    <location>
        <begin position="50"/>
        <end position="69"/>
    </location>
</feature>
<dbReference type="Gene3D" id="1.10.150.280">
    <property type="entry name" value="AF1531-like domain"/>
    <property type="match status" value="1"/>
</dbReference>
<dbReference type="GO" id="GO:0003677">
    <property type="term" value="F:DNA binding"/>
    <property type="evidence" value="ECO:0007669"/>
    <property type="project" value="UniProtKB-KW"/>
</dbReference>
<dbReference type="InterPro" id="IPR010994">
    <property type="entry name" value="RuvA_2-like"/>
</dbReference>
<feature type="chain" id="PRO_5045259294" evidence="1">
    <location>
        <begin position="28"/>
        <end position="103"/>
    </location>
</feature>
<dbReference type="RefSeq" id="WP_353958710.1">
    <property type="nucleotide sequence ID" value="NZ_JAUFQG010000006.1"/>
</dbReference>
<feature type="signal peptide" evidence="1">
    <location>
        <begin position="1"/>
        <end position="27"/>
    </location>
</feature>
<keyword evidence="1" id="KW-0732">Signal</keyword>
<gene>
    <name evidence="3" type="ORF">ACFOX3_12740</name>
</gene>
<dbReference type="Proteomes" id="UP001595840">
    <property type="component" value="Unassembled WGS sequence"/>
</dbReference>
<evidence type="ECO:0000313" key="3">
    <source>
        <dbReference type="EMBL" id="MFC4363176.1"/>
    </source>
</evidence>
<dbReference type="InterPro" id="IPR004509">
    <property type="entry name" value="Competence_ComEA_HhH"/>
</dbReference>
<evidence type="ECO:0000259" key="2">
    <source>
        <dbReference type="SMART" id="SM00278"/>
    </source>
</evidence>
<dbReference type="InterPro" id="IPR003583">
    <property type="entry name" value="Hlx-hairpin-Hlx_DNA-bd_motif"/>
</dbReference>
<evidence type="ECO:0000313" key="4">
    <source>
        <dbReference type="Proteomes" id="UP001595840"/>
    </source>
</evidence>
<dbReference type="InterPro" id="IPR051675">
    <property type="entry name" value="Endo/Exo/Phosphatase_dom_1"/>
</dbReference>
<proteinExistence type="predicted"/>
<comment type="caution">
    <text evidence="3">The sequence shown here is derived from an EMBL/GenBank/DDBJ whole genome shotgun (WGS) entry which is preliminary data.</text>
</comment>
<dbReference type="Pfam" id="PF12836">
    <property type="entry name" value="HHH_3"/>
    <property type="match status" value="1"/>
</dbReference>
<feature type="domain" description="Helix-hairpin-helix DNA-binding motif class 1" evidence="2">
    <location>
        <begin position="80"/>
        <end position="99"/>
    </location>
</feature>
<sequence>MRIQRIPMFALIAFLSCFSALSSVTYAAADAKVVASQSALVNINTASAEELAQKLKGVGMSKAKAIVEYRSKVGKFITVDQLAEVKGIGAATVEKNRAAISLK</sequence>
<dbReference type="PANTHER" id="PTHR21180">
    <property type="entry name" value="ENDONUCLEASE/EXONUCLEASE/PHOSPHATASE FAMILY DOMAIN-CONTAINING PROTEIN 1"/>
    <property type="match status" value="1"/>
</dbReference>
<reference evidence="4" key="1">
    <citation type="journal article" date="2019" name="Int. J. Syst. Evol. Microbiol.">
        <title>The Global Catalogue of Microorganisms (GCM) 10K type strain sequencing project: providing services to taxonomists for standard genome sequencing and annotation.</title>
        <authorList>
            <consortium name="The Broad Institute Genomics Platform"/>
            <consortium name="The Broad Institute Genome Sequencing Center for Infectious Disease"/>
            <person name="Wu L."/>
            <person name="Ma J."/>
        </authorList>
    </citation>
    <scope>NUCLEOTIDE SEQUENCE [LARGE SCALE GENOMIC DNA]</scope>
    <source>
        <strain evidence="4">CECT 8570</strain>
    </source>
</reference>
<dbReference type="SMART" id="SM00278">
    <property type="entry name" value="HhH1"/>
    <property type="match status" value="2"/>
</dbReference>
<keyword evidence="4" id="KW-1185">Reference proteome</keyword>
<dbReference type="SUPFAM" id="SSF47781">
    <property type="entry name" value="RuvA domain 2-like"/>
    <property type="match status" value="1"/>
</dbReference>
<dbReference type="PANTHER" id="PTHR21180:SF32">
    <property type="entry name" value="ENDONUCLEASE_EXONUCLEASE_PHOSPHATASE FAMILY DOMAIN-CONTAINING PROTEIN 1"/>
    <property type="match status" value="1"/>
</dbReference>
<accession>A0ABV8V6V5</accession>
<name>A0ABV8V6V5_9GAMM</name>
<organism evidence="3 4">
    <name type="scientific">Simiduia curdlanivorans</name>
    <dbReference type="NCBI Taxonomy" id="1492769"/>
    <lineage>
        <taxon>Bacteria</taxon>
        <taxon>Pseudomonadati</taxon>
        <taxon>Pseudomonadota</taxon>
        <taxon>Gammaproteobacteria</taxon>
        <taxon>Cellvibrionales</taxon>
        <taxon>Cellvibrionaceae</taxon>
        <taxon>Simiduia</taxon>
    </lineage>
</organism>
<evidence type="ECO:0000256" key="1">
    <source>
        <dbReference type="SAM" id="SignalP"/>
    </source>
</evidence>
<dbReference type="EMBL" id="JBHSCX010000017">
    <property type="protein sequence ID" value="MFC4363176.1"/>
    <property type="molecule type" value="Genomic_DNA"/>
</dbReference>
<keyword evidence="3" id="KW-0238">DNA-binding</keyword>
<dbReference type="NCBIfam" id="TIGR00426">
    <property type="entry name" value="competence protein ComEA helix-hairpin-helix repeat region"/>
    <property type="match status" value="1"/>
</dbReference>
<protein>
    <submittedName>
        <fullName evidence="3">ComEA family DNA-binding protein</fullName>
    </submittedName>
</protein>
<dbReference type="PROSITE" id="PS51257">
    <property type="entry name" value="PROKAR_LIPOPROTEIN"/>
    <property type="match status" value="1"/>
</dbReference>